<sequence length="331" mass="36552">MAGKGKRSKKTMPPPEDTASDSSSIEPTIESDPTIEEPVLEETNEPSRGEETTQVGGGTEETHEDITVHDNVEKEDDEKVVEDERVVEEERAMDENVMGMSFEERVLSDETPRSPRHEQCLTVAVEEKNPNGLWYLHPSYYYQKTKDVYLYTTSFRGVATMAHVGESSVNFLLKQLNLKQVATLQDVDQTLAPALETIDEQLEERVAGVLQTLVHGQEYILAKKELVVECAKEVQSATLEKVAVVKSTATDKVNLTVDTVSKVKTTALESATSTIDLVSTTVEKTRESVNHVTTTAIDTVTKAKNTALDTLTATANTFLSYVPILNKKVMA</sequence>
<gene>
    <name evidence="2" type="ORF">THRCLA_06406</name>
</gene>
<evidence type="ECO:0000313" key="3">
    <source>
        <dbReference type="Proteomes" id="UP000243217"/>
    </source>
</evidence>
<feature type="region of interest" description="Disordered" evidence="1">
    <location>
        <begin position="1"/>
        <end position="83"/>
    </location>
</feature>
<feature type="compositionally biased region" description="Basic residues" evidence="1">
    <location>
        <begin position="1"/>
        <end position="10"/>
    </location>
</feature>
<proteinExistence type="predicted"/>
<feature type="compositionally biased region" description="Acidic residues" evidence="1">
    <location>
        <begin position="33"/>
        <end position="44"/>
    </location>
</feature>
<dbReference type="OrthoDB" id="72231at2759"/>
<reference evidence="2 3" key="1">
    <citation type="journal article" date="2014" name="Genome Biol. Evol.">
        <title>The secreted proteins of Achlya hypogyna and Thraustotheca clavata identify the ancestral oomycete secretome and reveal gene acquisitions by horizontal gene transfer.</title>
        <authorList>
            <person name="Misner I."/>
            <person name="Blouin N."/>
            <person name="Leonard G."/>
            <person name="Richards T.A."/>
            <person name="Lane C.E."/>
        </authorList>
    </citation>
    <scope>NUCLEOTIDE SEQUENCE [LARGE SCALE GENOMIC DNA]</scope>
    <source>
        <strain evidence="2 3">ATCC 34112</strain>
    </source>
</reference>
<name>A0A1V9ZP59_9STRA</name>
<feature type="compositionally biased region" description="Basic and acidic residues" evidence="1">
    <location>
        <begin position="60"/>
        <end position="72"/>
    </location>
</feature>
<dbReference type="Proteomes" id="UP000243217">
    <property type="component" value="Unassembled WGS sequence"/>
</dbReference>
<evidence type="ECO:0000256" key="1">
    <source>
        <dbReference type="SAM" id="MobiDB-lite"/>
    </source>
</evidence>
<keyword evidence="3" id="KW-1185">Reference proteome</keyword>
<dbReference type="AlphaFoldDB" id="A0A1V9ZP59"/>
<accession>A0A1V9ZP59</accession>
<organism evidence="2 3">
    <name type="scientific">Thraustotheca clavata</name>
    <dbReference type="NCBI Taxonomy" id="74557"/>
    <lineage>
        <taxon>Eukaryota</taxon>
        <taxon>Sar</taxon>
        <taxon>Stramenopiles</taxon>
        <taxon>Oomycota</taxon>
        <taxon>Saprolegniomycetes</taxon>
        <taxon>Saprolegniales</taxon>
        <taxon>Achlyaceae</taxon>
        <taxon>Thraustotheca</taxon>
    </lineage>
</organism>
<evidence type="ECO:0000313" key="2">
    <source>
        <dbReference type="EMBL" id="OQR99759.1"/>
    </source>
</evidence>
<protein>
    <submittedName>
        <fullName evidence="2">Uncharacterized protein</fullName>
    </submittedName>
</protein>
<comment type="caution">
    <text evidence="2">The sequence shown here is derived from an EMBL/GenBank/DDBJ whole genome shotgun (WGS) entry which is preliminary data.</text>
</comment>
<dbReference type="EMBL" id="JNBS01001784">
    <property type="protein sequence ID" value="OQR99759.1"/>
    <property type="molecule type" value="Genomic_DNA"/>
</dbReference>